<dbReference type="AlphaFoldDB" id="A0A2S2NYJ1"/>
<reference evidence="2" key="1">
    <citation type="submission" date="2018-04" db="EMBL/GenBank/DDBJ databases">
        <title>Transcriptome of Schizaphis graminum biotype I.</title>
        <authorList>
            <person name="Scully E.D."/>
            <person name="Geib S.M."/>
            <person name="Palmer N.A."/>
            <person name="Koch K."/>
            <person name="Bradshaw J."/>
            <person name="Heng-Moss T."/>
            <person name="Sarath G."/>
        </authorList>
    </citation>
    <scope>NUCLEOTIDE SEQUENCE</scope>
</reference>
<dbReference type="EMBL" id="GGMR01009628">
    <property type="protein sequence ID" value="MBY22247.1"/>
    <property type="molecule type" value="Transcribed_RNA"/>
</dbReference>
<accession>A0A2S2NYJ1</accession>
<keyword evidence="1" id="KW-0732">Signal</keyword>
<proteinExistence type="predicted"/>
<gene>
    <name evidence="2" type="ORF">g.38034</name>
</gene>
<organism evidence="2">
    <name type="scientific">Schizaphis graminum</name>
    <name type="common">Green bug aphid</name>
    <dbReference type="NCBI Taxonomy" id="13262"/>
    <lineage>
        <taxon>Eukaryota</taxon>
        <taxon>Metazoa</taxon>
        <taxon>Ecdysozoa</taxon>
        <taxon>Arthropoda</taxon>
        <taxon>Hexapoda</taxon>
        <taxon>Insecta</taxon>
        <taxon>Pterygota</taxon>
        <taxon>Neoptera</taxon>
        <taxon>Paraneoptera</taxon>
        <taxon>Hemiptera</taxon>
        <taxon>Sternorrhyncha</taxon>
        <taxon>Aphidomorpha</taxon>
        <taxon>Aphidoidea</taxon>
        <taxon>Aphididae</taxon>
        <taxon>Aphidini</taxon>
        <taxon>Schizaphis</taxon>
    </lineage>
</organism>
<sequence>MATNLWKLIVLQILITTVIGSTGLELGDNSKLSNENMISLFKQFLEDINNQHTIKDNDKIEKIKDLYQPLSLTSINGKYFDKYTENELKNEDLQQSTFENLKNMKSIEHFNKKSGKKNHKTNLCYFKICNKKKSIDDYDNFIRYVTKRYYNTQQF</sequence>
<feature type="signal peptide" evidence="1">
    <location>
        <begin position="1"/>
        <end position="20"/>
    </location>
</feature>
<evidence type="ECO:0000256" key="1">
    <source>
        <dbReference type="SAM" id="SignalP"/>
    </source>
</evidence>
<evidence type="ECO:0000313" key="2">
    <source>
        <dbReference type="EMBL" id="MBY22247.1"/>
    </source>
</evidence>
<protein>
    <submittedName>
        <fullName evidence="2">Uncharacterized protein</fullName>
    </submittedName>
</protein>
<name>A0A2S2NYJ1_SCHGA</name>
<feature type="chain" id="PRO_5015435227" evidence="1">
    <location>
        <begin position="21"/>
        <end position="155"/>
    </location>
</feature>